<name>A0ABY0K5D9_9HYPH</name>
<sequence length="283" mass="28734">MINLTGARVIADSTPDSGENAKRHSIAIDERAISQVGWLTLDLSGTRGIPPGGSFPPLGSAAGTSQAAAGTSQAAAGTSQAAAGTPQAAADVLQTDDADCVLALGAREMAAAAMARAVQAQADGGGEDAHPGEDATRRAWRLARQARALARARGQLPQRRAATDIAHERGAANVLPAIPSGAIIPVGGTDLQAFTPAQPFPRDDKAANDNRMRMLLMTALLVGISAGYAMTAKTAAPAREGFDVPAPLMPEVRVSRAMPLPAEISTAGASAFFGALAIFPDSV</sequence>
<evidence type="ECO:0000313" key="2">
    <source>
        <dbReference type="EMBL" id="SCC78930.1"/>
    </source>
</evidence>
<dbReference type="EMBL" id="FMBM01000001">
    <property type="protein sequence ID" value="SCC78930.1"/>
    <property type="molecule type" value="Genomic_DNA"/>
</dbReference>
<protein>
    <submittedName>
        <fullName evidence="2">Uncharacterized protein</fullName>
    </submittedName>
</protein>
<feature type="region of interest" description="Disordered" evidence="1">
    <location>
        <begin position="1"/>
        <end position="22"/>
    </location>
</feature>
<feature type="region of interest" description="Disordered" evidence="1">
    <location>
        <begin position="50"/>
        <end position="72"/>
    </location>
</feature>
<dbReference type="Proteomes" id="UP000182800">
    <property type="component" value="Unassembled WGS sequence"/>
</dbReference>
<accession>A0ABY0K5D9</accession>
<feature type="compositionally biased region" description="Low complexity" evidence="1">
    <location>
        <begin position="60"/>
        <end position="72"/>
    </location>
</feature>
<gene>
    <name evidence="2" type="ORF">GA0071312_0572</name>
</gene>
<keyword evidence="3" id="KW-1185">Reference proteome</keyword>
<comment type="caution">
    <text evidence="2">The sequence shown here is derived from an EMBL/GenBank/DDBJ whole genome shotgun (WGS) entry which is preliminary data.</text>
</comment>
<reference evidence="2 3" key="1">
    <citation type="submission" date="2016-08" db="EMBL/GenBank/DDBJ databases">
        <authorList>
            <person name="Varghese N."/>
            <person name="Submissions Spin"/>
        </authorList>
    </citation>
    <scope>NUCLEOTIDE SEQUENCE [LARGE SCALE GENOMIC DNA]</scope>
    <source>
        <strain evidence="2 3">HL-109</strain>
    </source>
</reference>
<organism evidence="2 3">
    <name type="scientific">Saliniramus fredricksonii</name>
    <dbReference type="NCBI Taxonomy" id="1653334"/>
    <lineage>
        <taxon>Bacteria</taxon>
        <taxon>Pseudomonadati</taxon>
        <taxon>Pseudomonadota</taxon>
        <taxon>Alphaproteobacteria</taxon>
        <taxon>Hyphomicrobiales</taxon>
        <taxon>Salinarimonadaceae</taxon>
        <taxon>Saliniramus</taxon>
    </lineage>
</organism>
<evidence type="ECO:0000256" key="1">
    <source>
        <dbReference type="SAM" id="MobiDB-lite"/>
    </source>
</evidence>
<proteinExistence type="predicted"/>
<evidence type="ECO:0000313" key="3">
    <source>
        <dbReference type="Proteomes" id="UP000182800"/>
    </source>
</evidence>